<reference evidence="4 5" key="1">
    <citation type="submission" date="2019-10" db="EMBL/GenBank/DDBJ databases">
        <title>Assembly and Annotation for the nematode Trichostrongylus colubriformis.</title>
        <authorList>
            <person name="Martin J."/>
        </authorList>
    </citation>
    <scope>NUCLEOTIDE SEQUENCE [LARGE SCALE GENOMIC DNA]</scope>
    <source>
        <strain evidence="4">G859</strain>
        <tissue evidence="4">Whole worm</tissue>
    </source>
</reference>
<comment type="caution">
    <text evidence="4">The sequence shown here is derived from an EMBL/GenBank/DDBJ whole genome shotgun (WGS) entry which is preliminary data.</text>
</comment>
<evidence type="ECO:0000256" key="1">
    <source>
        <dbReference type="ARBA" id="ARBA00022801"/>
    </source>
</evidence>
<keyword evidence="1" id="KW-0378">Hydrolase</keyword>
<keyword evidence="5" id="KW-1185">Reference proteome</keyword>
<dbReference type="AlphaFoldDB" id="A0AAN8F684"/>
<dbReference type="GO" id="GO:0046872">
    <property type="term" value="F:metal ion binding"/>
    <property type="evidence" value="ECO:0007669"/>
    <property type="project" value="InterPro"/>
</dbReference>
<evidence type="ECO:0000313" key="4">
    <source>
        <dbReference type="EMBL" id="KAK5973886.1"/>
    </source>
</evidence>
<evidence type="ECO:0000259" key="3">
    <source>
        <dbReference type="SMART" id="SM00477"/>
    </source>
</evidence>
<dbReference type="Gene3D" id="3.40.570.10">
    <property type="entry name" value="Extracellular Endonuclease, subunit A"/>
    <property type="match status" value="1"/>
</dbReference>
<evidence type="ECO:0000256" key="2">
    <source>
        <dbReference type="ARBA" id="ARBA00023180"/>
    </source>
</evidence>
<dbReference type="GO" id="GO:0031674">
    <property type="term" value="C:I band"/>
    <property type="evidence" value="ECO:0007669"/>
    <property type="project" value="TreeGrafter"/>
</dbReference>
<dbReference type="Gene3D" id="3.40.720.10">
    <property type="entry name" value="Alkaline Phosphatase, subunit A"/>
    <property type="match status" value="1"/>
</dbReference>
<dbReference type="EMBL" id="WIXE01014931">
    <property type="protein sequence ID" value="KAK5973886.1"/>
    <property type="molecule type" value="Genomic_DNA"/>
</dbReference>
<dbReference type="SMART" id="SM00477">
    <property type="entry name" value="NUC"/>
    <property type="match status" value="1"/>
</dbReference>
<dbReference type="Pfam" id="PF01663">
    <property type="entry name" value="Phosphodiest"/>
    <property type="match status" value="1"/>
</dbReference>
<keyword evidence="2" id="KW-0325">Glycoprotein</keyword>
<dbReference type="CDD" id="cd16018">
    <property type="entry name" value="Enpp"/>
    <property type="match status" value="1"/>
</dbReference>
<proteinExistence type="predicted"/>
<dbReference type="GO" id="GO:0055120">
    <property type="term" value="C:striated muscle dense body"/>
    <property type="evidence" value="ECO:0007669"/>
    <property type="project" value="TreeGrafter"/>
</dbReference>
<dbReference type="PANTHER" id="PTHR10151:SF114">
    <property type="entry name" value="ECTONUCLEOTIDE PYROPHOSPHATASE_PHOSPHODIESTERASE C27A7.3"/>
    <property type="match status" value="1"/>
</dbReference>
<dbReference type="GO" id="GO:0003676">
    <property type="term" value="F:nucleic acid binding"/>
    <property type="evidence" value="ECO:0007669"/>
    <property type="project" value="InterPro"/>
</dbReference>
<name>A0AAN8F684_TRICO</name>
<sequence length="788" mass="88943">MVPFAFIPQPHLDTLRSNPNRVWIGYLGVEKNRTTPLPSPISPSPPEARKLDFVLEDNRFIQLPAILKMELAMSLLSLIFALMVALNHAQMDRHLADDRFQLPRTLQEPLKDLRPFSKSGECPKQCSKDGFSKPPLVVISMDGFARDYLDRHTLQSLSFISTCGATAERVYPTFPSKTLPSHYTMVTGLYPESHGIVDNTVYDPQISDKMENMKKTAQGGYYKGDPIWNIYKRHGGRTACIFWSGCAHNISGRPDISPPYNKGLPFRHRFDMILNWLLQPESTRPGLITAYLDQPDSAGHYYADVSYQLTQLDNDLRYLIQRLDAEDLLPCINLVLVSDQGMQKLNNTHYLSQLIPDQNVLTASGVIGRVHKYKSDAKVDDLMEPFACEKGNRWKVFSRNSMPTRKHYQKTARVGDIIVQGEPGTSFYSYPSWDLRLYGDHGYDFINPTMHTIFFAMGPSIKKGVVVPGFQIIEYFNLFLDLLGVSENVPNNGTVGLLDGILTNPPQRSPRLRFPFLPLFDCSNSGFSVGPSCRSCSLKVKGPILAKLMCLEPQRMPFQILSKPTLCYQDYCGNTLITDREENAPVGISEILTTNGVDRFVKEFCYSMNSKYGGLCGSHMDREGSTLKSLSAEAGSEFSGNGTERIPWKSKFITDVLDPLNKYTRSLTQRMGRVISITGTAFDFDYDGIADEKRSSSPSHLYRILVTCSGPWSQDNTSCLRPSDLKVLSFIFPHMDGDINCLTKDDLLLEYTARLLDVELISGLRLIFPNVSHEQYLRLETHINTKLW</sequence>
<dbReference type="PANTHER" id="PTHR10151">
    <property type="entry name" value="ECTONUCLEOTIDE PYROPHOSPHATASE/PHOSPHODIESTERASE"/>
    <property type="match status" value="1"/>
</dbReference>
<evidence type="ECO:0000313" key="5">
    <source>
        <dbReference type="Proteomes" id="UP001331761"/>
    </source>
</evidence>
<dbReference type="InterPro" id="IPR002591">
    <property type="entry name" value="Phosphodiest/P_Trfase"/>
</dbReference>
<dbReference type="Proteomes" id="UP001331761">
    <property type="component" value="Unassembled WGS sequence"/>
</dbReference>
<gene>
    <name evidence="4" type="ORF">GCK32_000538</name>
</gene>
<feature type="domain" description="ENPP1-3/EXOG-like endonuclease/phosphodiesterase" evidence="3">
    <location>
        <begin position="568"/>
        <end position="774"/>
    </location>
</feature>
<dbReference type="GO" id="GO:0016787">
    <property type="term" value="F:hydrolase activity"/>
    <property type="evidence" value="ECO:0007669"/>
    <property type="project" value="UniProtKB-KW"/>
</dbReference>
<dbReference type="InterPro" id="IPR017850">
    <property type="entry name" value="Alkaline_phosphatase_core_sf"/>
</dbReference>
<protein>
    <recommendedName>
        <fullName evidence="3">ENPP1-3/EXOG-like endonuclease/phosphodiesterase domain-containing protein</fullName>
    </recommendedName>
</protein>
<organism evidence="4 5">
    <name type="scientific">Trichostrongylus colubriformis</name>
    <name type="common">Black scour worm</name>
    <dbReference type="NCBI Taxonomy" id="6319"/>
    <lineage>
        <taxon>Eukaryota</taxon>
        <taxon>Metazoa</taxon>
        <taxon>Ecdysozoa</taxon>
        <taxon>Nematoda</taxon>
        <taxon>Chromadorea</taxon>
        <taxon>Rhabditida</taxon>
        <taxon>Rhabditina</taxon>
        <taxon>Rhabditomorpha</taxon>
        <taxon>Strongyloidea</taxon>
        <taxon>Trichostrongylidae</taxon>
        <taxon>Trichostrongylus</taxon>
    </lineage>
</organism>
<accession>A0AAN8F684</accession>
<dbReference type="SUPFAM" id="SSF53649">
    <property type="entry name" value="Alkaline phosphatase-like"/>
    <property type="match status" value="1"/>
</dbReference>
<dbReference type="InterPro" id="IPR020821">
    <property type="entry name" value="ENPP1-3/EXOG-like_nuc-like"/>
</dbReference>
<dbReference type="InterPro" id="IPR044929">
    <property type="entry name" value="DNA/RNA_non-sp_Endonuclease_sf"/>
</dbReference>
<dbReference type="GO" id="GO:0016529">
    <property type="term" value="C:sarcoplasmic reticulum"/>
    <property type="evidence" value="ECO:0007669"/>
    <property type="project" value="TreeGrafter"/>
</dbReference>